<name>A0A0A5I535_9BACI</name>
<dbReference type="RefSeq" id="WP_026801101.1">
    <property type="nucleotide sequence ID" value="NZ_AULI01000012.1"/>
</dbReference>
<gene>
    <name evidence="4" type="ORF">N781_06100</name>
</gene>
<dbReference type="InterPro" id="IPR000182">
    <property type="entry name" value="GNAT_dom"/>
</dbReference>
<dbReference type="STRING" id="1385510.GCA_000425205_02802"/>
<keyword evidence="1 4" id="KW-0808">Transferase</keyword>
<evidence type="ECO:0000259" key="3">
    <source>
        <dbReference type="PROSITE" id="PS51186"/>
    </source>
</evidence>
<dbReference type="Pfam" id="PF00583">
    <property type="entry name" value="Acetyltransf_1"/>
    <property type="match status" value="1"/>
</dbReference>
<dbReference type="SUPFAM" id="SSF55729">
    <property type="entry name" value="Acyl-CoA N-acyltransferases (Nat)"/>
    <property type="match status" value="1"/>
</dbReference>
<feature type="domain" description="N-acetyltransferase" evidence="3">
    <location>
        <begin position="1"/>
        <end position="136"/>
    </location>
</feature>
<keyword evidence="2" id="KW-0012">Acyltransferase</keyword>
<evidence type="ECO:0000256" key="2">
    <source>
        <dbReference type="ARBA" id="ARBA00023315"/>
    </source>
</evidence>
<accession>A0A0A5I535</accession>
<dbReference type="PROSITE" id="PS51186">
    <property type="entry name" value="GNAT"/>
    <property type="match status" value="1"/>
</dbReference>
<dbReference type="eggNOG" id="COG0456">
    <property type="taxonomic scope" value="Bacteria"/>
</dbReference>
<protein>
    <submittedName>
        <fullName evidence="4">N-acetyltransferase</fullName>
    </submittedName>
</protein>
<dbReference type="OrthoDB" id="162775at2"/>
<sequence length="151" mass="17116">MEIRKLEPGERPPYDLLLLADPSIERVEQTVKLGDCYVAYEEEVPVGVYVLYETEPRLVEITNLAVKESAQGKGIGRMLVIHAFEQAKSLGMKEIIVKTGNSSIPVLALYQKCGFRMMYIERDYFVIHYDDPIVEDGIPCLDQVHLSKSLP</sequence>
<reference evidence="4 5" key="1">
    <citation type="submission" date="2013-08" db="EMBL/GenBank/DDBJ databases">
        <authorList>
            <person name="Huang J."/>
            <person name="Wang G."/>
        </authorList>
    </citation>
    <scope>NUCLEOTIDE SEQUENCE [LARGE SCALE GENOMIC DNA]</scope>
    <source>
        <strain evidence="4 5">JSM 076056</strain>
    </source>
</reference>
<proteinExistence type="predicted"/>
<evidence type="ECO:0000313" key="5">
    <source>
        <dbReference type="Proteomes" id="UP000030528"/>
    </source>
</evidence>
<dbReference type="GO" id="GO:0016747">
    <property type="term" value="F:acyltransferase activity, transferring groups other than amino-acyl groups"/>
    <property type="evidence" value="ECO:0007669"/>
    <property type="project" value="InterPro"/>
</dbReference>
<dbReference type="PANTHER" id="PTHR43877">
    <property type="entry name" value="AMINOALKYLPHOSPHONATE N-ACETYLTRANSFERASE-RELATED-RELATED"/>
    <property type="match status" value="1"/>
</dbReference>
<dbReference type="AlphaFoldDB" id="A0A0A5I535"/>
<dbReference type="CDD" id="cd04301">
    <property type="entry name" value="NAT_SF"/>
    <property type="match status" value="1"/>
</dbReference>
<evidence type="ECO:0000256" key="1">
    <source>
        <dbReference type="ARBA" id="ARBA00022679"/>
    </source>
</evidence>
<dbReference type="Proteomes" id="UP000030528">
    <property type="component" value="Unassembled WGS sequence"/>
</dbReference>
<dbReference type="EMBL" id="AVPE01000012">
    <property type="protein sequence ID" value="KGX90937.1"/>
    <property type="molecule type" value="Genomic_DNA"/>
</dbReference>
<evidence type="ECO:0000313" key="4">
    <source>
        <dbReference type="EMBL" id="KGX90937.1"/>
    </source>
</evidence>
<comment type="caution">
    <text evidence="4">The sequence shown here is derived from an EMBL/GenBank/DDBJ whole genome shotgun (WGS) entry which is preliminary data.</text>
</comment>
<keyword evidence="5" id="KW-1185">Reference proteome</keyword>
<dbReference type="InterPro" id="IPR050832">
    <property type="entry name" value="Bact_Acetyltransf"/>
</dbReference>
<dbReference type="InterPro" id="IPR016181">
    <property type="entry name" value="Acyl_CoA_acyltransferase"/>
</dbReference>
<dbReference type="Gene3D" id="3.40.630.30">
    <property type="match status" value="1"/>
</dbReference>
<organism evidence="4 5">
    <name type="scientific">Pontibacillus halophilus JSM 076056 = DSM 19796</name>
    <dbReference type="NCBI Taxonomy" id="1385510"/>
    <lineage>
        <taxon>Bacteria</taxon>
        <taxon>Bacillati</taxon>
        <taxon>Bacillota</taxon>
        <taxon>Bacilli</taxon>
        <taxon>Bacillales</taxon>
        <taxon>Bacillaceae</taxon>
        <taxon>Pontibacillus</taxon>
    </lineage>
</organism>